<dbReference type="InterPro" id="IPR020610">
    <property type="entry name" value="Thiolase_AS"/>
</dbReference>
<evidence type="ECO:0000256" key="4">
    <source>
        <dbReference type="RuleBase" id="RU003557"/>
    </source>
</evidence>
<dbReference type="InterPro" id="IPR020616">
    <property type="entry name" value="Thiolase_N"/>
</dbReference>
<dbReference type="NCBIfam" id="TIGR01930">
    <property type="entry name" value="AcCoA-C-Actrans"/>
    <property type="match status" value="1"/>
</dbReference>
<feature type="domain" description="Thiolase C-terminal" evidence="6">
    <location>
        <begin position="271"/>
        <end position="390"/>
    </location>
</feature>
<organism evidence="7 8">
    <name type="scientific">Paractinoplanes rhizophilus</name>
    <dbReference type="NCBI Taxonomy" id="1416877"/>
    <lineage>
        <taxon>Bacteria</taxon>
        <taxon>Bacillati</taxon>
        <taxon>Actinomycetota</taxon>
        <taxon>Actinomycetes</taxon>
        <taxon>Micromonosporales</taxon>
        <taxon>Micromonosporaceae</taxon>
        <taxon>Paractinoplanes</taxon>
    </lineage>
</organism>
<dbReference type="SUPFAM" id="SSF53901">
    <property type="entry name" value="Thiolase-like"/>
    <property type="match status" value="2"/>
</dbReference>
<evidence type="ECO:0000313" key="8">
    <source>
        <dbReference type="Proteomes" id="UP001596548"/>
    </source>
</evidence>
<comment type="similarity">
    <text evidence="1 4">Belongs to the thiolase-like superfamily. Thiolase family.</text>
</comment>
<feature type="domain" description="Thiolase N-terminal" evidence="5">
    <location>
        <begin position="8"/>
        <end position="261"/>
    </location>
</feature>
<evidence type="ECO:0000256" key="1">
    <source>
        <dbReference type="ARBA" id="ARBA00010982"/>
    </source>
</evidence>
<dbReference type="RefSeq" id="WP_378968578.1">
    <property type="nucleotide sequence ID" value="NZ_JBHTBJ010000009.1"/>
</dbReference>
<dbReference type="InterPro" id="IPR020617">
    <property type="entry name" value="Thiolase_C"/>
</dbReference>
<dbReference type="PANTHER" id="PTHR18919:SF134">
    <property type="entry name" value="BETA-KETOACYL COA THIOLASE FADA3-RELATED"/>
    <property type="match status" value="1"/>
</dbReference>
<evidence type="ECO:0000259" key="5">
    <source>
        <dbReference type="Pfam" id="PF00108"/>
    </source>
</evidence>
<dbReference type="InterPro" id="IPR016039">
    <property type="entry name" value="Thiolase-like"/>
</dbReference>
<proteinExistence type="inferred from homology"/>
<evidence type="ECO:0000256" key="2">
    <source>
        <dbReference type="ARBA" id="ARBA00022679"/>
    </source>
</evidence>
<dbReference type="PIRSF" id="PIRSF000429">
    <property type="entry name" value="Ac-CoA_Ac_transf"/>
    <property type="match status" value="1"/>
</dbReference>
<protein>
    <submittedName>
        <fullName evidence="7">Thiolase family protein</fullName>
    </submittedName>
</protein>
<evidence type="ECO:0000256" key="3">
    <source>
        <dbReference type="ARBA" id="ARBA00023315"/>
    </source>
</evidence>
<dbReference type="Proteomes" id="UP001596548">
    <property type="component" value="Unassembled WGS sequence"/>
</dbReference>
<dbReference type="InterPro" id="IPR002155">
    <property type="entry name" value="Thiolase"/>
</dbReference>
<dbReference type="EMBL" id="JBHTBJ010000009">
    <property type="protein sequence ID" value="MFC7275457.1"/>
    <property type="molecule type" value="Genomic_DNA"/>
</dbReference>
<name>A0ABW2HQH1_9ACTN</name>
<reference evidence="8" key="1">
    <citation type="journal article" date="2019" name="Int. J. Syst. Evol. Microbiol.">
        <title>The Global Catalogue of Microorganisms (GCM) 10K type strain sequencing project: providing services to taxonomists for standard genome sequencing and annotation.</title>
        <authorList>
            <consortium name="The Broad Institute Genomics Platform"/>
            <consortium name="The Broad Institute Genome Sequencing Center for Infectious Disease"/>
            <person name="Wu L."/>
            <person name="Ma J."/>
        </authorList>
    </citation>
    <scope>NUCLEOTIDE SEQUENCE [LARGE SCALE GENOMIC DNA]</scope>
    <source>
        <strain evidence="8">XZYJT-10</strain>
    </source>
</reference>
<dbReference type="Pfam" id="PF00108">
    <property type="entry name" value="Thiolase_N"/>
    <property type="match status" value="1"/>
</dbReference>
<sequence>MNSAFLYAAVRTPFGRFGGALAEVRPDDLAAIAIRGALGKTPGLDPAAIGDVVWGCANQAGEDNRNVGRMAVLLAGLPVEVPATTVNRLCGSSLDAAMIGSRAIETGDAEVVLTGGVESMTRAPWVLPKPSRAFPAGNVTAVSTTLGWRLVNENMPKEWTVSLGEANELLGEKFGISRERQDEFAARSHNLADAAWTAGFYDPLVVPVPGVDLARDEGIRPGSTPAKLAGLKPSFRPTGTITAGNASPLNDGASAVLLGSADAAQRIGSAPVARIAGRGVSAVKPPMFGYAPVEAADRALKRAGITWAEVAAVELNEAFAVQSVACVDAWGIDPAIVNAKGGAIAIGHPLGASGGRILGTLAERLRASGERWGVAAICIGVGQALAVVLENVA</sequence>
<dbReference type="InterPro" id="IPR020613">
    <property type="entry name" value="Thiolase_CS"/>
</dbReference>
<dbReference type="Pfam" id="PF02803">
    <property type="entry name" value="Thiolase_C"/>
    <property type="match status" value="1"/>
</dbReference>
<dbReference type="PROSITE" id="PS00737">
    <property type="entry name" value="THIOLASE_2"/>
    <property type="match status" value="1"/>
</dbReference>
<keyword evidence="8" id="KW-1185">Reference proteome</keyword>
<accession>A0ABW2HQH1</accession>
<gene>
    <name evidence="7" type="ORF">ACFQS1_15820</name>
</gene>
<evidence type="ECO:0000259" key="6">
    <source>
        <dbReference type="Pfam" id="PF02803"/>
    </source>
</evidence>
<dbReference type="PANTHER" id="PTHR18919">
    <property type="entry name" value="ACETYL-COA C-ACYLTRANSFERASE"/>
    <property type="match status" value="1"/>
</dbReference>
<keyword evidence="3 4" id="KW-0012">Acyltransferase</keyword>
<dbReference type="CDD" id="cd00751">
    <property type="entry name" value="thiolase"/>
    <property type="match status" value="1"/>
</dbReference>
<comment type="caution">
    <text evidence="7">The sequence shown here is derived from an EMBL/GenBank/DDBJ whole genome shotgun (WGS) entry which is preliminary data.</text>
</comment>
<keyword evidence="2 4" id="KW-0808">Transferase</keyword>
<evidence type="ECO:0000313" key="7">
    <source>
        <dbReference type="EMBL" id="MFC7275457.1"/>
    </source>
</evidence>
<dbReference type="Gene3D" id="3.40.47.10">
    <property type="match status" value="1"/>
</dbReference>
<dbReference type="PROSITE" id="PS00099">
    <property type="entry name" value="THIOLASE_3"/>
    <property type="match status" value="1"/>
</dbReference>